<evidence type="ECO:0000256" key="3">
    <source>
        <dbReference type="ARBA" id="ARBA00022737"/>
    </source>
</evidence>
<organism evidence="8 9">
    <name type="scientific">Pseudozyma flocculosa PF-1</name>
    <dbReference type="NCBI Taxonomy" id="1277687"/>
    <lineage>
        <taxon>Eukaryota</taxon>
        <taxon>Fungi</taxon>
        <taxon>Dikarya</taxon>
        <taxon>Basidiomycota</taxon>
        <taxon>Ustilaginomycotina</taxon>
        <taxon>Ustilaginomycetes</taxon>
        <taxon>Ustilaginales</taxon>
        <taxon>Ustilaginaceae</taxon>
        <taxon>Pseudozyma</taxon>
    </lineage>
</organism>
<dbReference type="HOGENOM" id="CLU_061027_1_0_1"/>
<feature type="region of interest" description="Disordered" evidence="7">
    <location>
        <begin position="248"/>
        <end position="306"/>
    </location>
</feature>
<dbReference type="Gene3D" id="3.80.10.10">
    <property type="entry name" value="Ribonuclease Inhibitor"/>
    <property type="match status" value="1"/>
</dbReference>
<dbReference type="Proteomes" id="UP000053664">
    <property type="component" value="Unassembled WGS sequence"/>
</dbReference>
<evidence type="ECO:0000256" key="6">
    <source>
        <dbReference type="ARBA" id="ARBA00024238"/>
    </source>
</evidence>
<dbReference type="RefSeq" id="XP_007880301.1">
    <property type="nucleotide sequence ID" value="XM_007882110.1"/>
</dbReference>
<dbReference type="eggNOG" id="KOG1644">
    <property type="taxonomic scope" value="Eukaryota"/>
</dbReference>
<gene>
    <name evidence="8" type="ORF">PFL1_04584</name>
</gene>
<dbReference type="PANTHER" id="PTHR10552">
    <property type="entry name" value="U2 SMALL NUCLEAR RIBONUCLEOPROTEIN A"/>
    <property type="match status" value="1"/>
</dbReference>
<evidence type="ECO:0000313" key="8">
    <source>
        <dbReference type="EMBL" id="EPQ27839.1"/>
    </source>
</evidence>
<evidence type="ECO:0000313" key="9">
    <source>
        <dbReference type="Proteomes" id="UP000053664"/>
    </source>
</evidence>
<evidence type="ECO:0000256" key="7">
    <source>
        <dbReference type="SAM" id="MobiDB-lite"/>
    </source>
</evidence>
<dbReference type="OrthoDB" id="433501at2759"/>
<comment type="subcellular location">
    <subcellularLocation>
        <location evidence="1">Nucleus</location>
    </subcellularLocation>
</comment>
<dbReference type="InterPro" id="IPR032675">
    <property type="entry name" value="LRR_dom_sf"/>
</dbReference>
<evidence type="ECO:0000256" key="2">
    <source>
        <dbReference type="ARBA" id="ARBA00022614"/>
    </source>
</evidence>
<dbReference type="FunFam" id="3.80.10.10:FF:000026">
    <property type="entry name" value="U2 small nuclear ribonucleoprotein A"/>
    <property type="match status" value="1"/>
</dbReference>
<reference evidence="8 9" key="1">
    <citation type="journal article" date="2013" name="Plant Cell">
        <title>The transition from a phytopathogenic smut ancestor to an anamorphic biocontrol agent deciphered by comparative whole-genome analysis.</title>
        <authorList>
            <person name="Lefebvre F."/>
            <person name="Joly D.L."/>
            <person name="Labbe C."/>
            <person name="Teichmann B."/>
            <person name="Linning R."/>
            <person name="Belzile F."/>
            <person name="Bakkeren G."/>
            <person name="Belanger R.R."/>
        </authorList>
    </citation>
    <scope>NUCLEOTIDE SEQUENCE [LARGE SCALE GENOMIC DNA]</scope>
    <source>
        <strain evidence="8 9">PF-1</strain>
    </source>
</reference>
<comment type="similarity">
    <text evidence="5">Belongs to the U2 small nuclear ribonucleoprotein A family.</text>
</comment>
<protein>
    <recommendedName>
        <fullName evidence="6">U2 small nuclear ribonucleoprotein A'</fullName>
    </recommendedName>
</protein>
<dbReference type="PANTHER" id="PTHR10552:SF6">
    <property type="entry name" value="U2 SMALL NUCLEAR RIBONUCLEOPROTEIN A"/>
    <property type="match status" value="1"/>
</dbReference>
<dbReference type="KEGG" id="pfp:PFL1_04584"/>
<keyword evidence="3" id="KW-0677">Repeat</keyword>
<keyword evidence="2" id="KW-0433">Leucine-rich repeat</keyword>
<dbReference type="InterPro" id="IPR044640">
    <property type="entry name" value="RU2A"/>
</dbReference>
<dbReference type="GO" id="GO:0030620">
    <property type="term" value="F:U2 snRNA binding"/>
    <property type="evidence" value="ECO:0007669"/>
    <property type="project" value="InterPro"/>
</dbReference>
<evidence type="ECO:0000256" key="1">
    <source>
        <dbReference type="ARBA" id="ARBA00004123"/>
    </source>
</evidence>
<dbReference type="GO" id="GO:0005686">
    <property type="term" value="C:U2 snRNP"/>
    <property type="evidence" value="ECO:0007669"/>
    <property type="project" value="TreeGrafter"/>
</dbReference>
<dbReference type="GeneID" id="19318685"/>
<dbReference type="GO" id="GO:0000398">
    <property type="term" value="P:mRNA splicing, via spliceosome"/>
    <property type="evidence" value="ECO:0007669"/>
    <property type="project" value="InterPro"/>
</dbReference>
<dbReference type="SUPFAM" id="SSF52058">
    <property type="entry name" value="L domain-like"/>
    <property type="match status" value="1"/>
</dbReference>
<proteinExistence type="inferred from homology"/>
<evidence type="ECO:0000256" key="5">
    <source>
        <dbReference type="ARBA" id="ARBA00024196"/>
    </source>
</evidence>
<name>A0A061H5V6_9BASI</name>
<keyword evidence="4" id="KW-0539">Nucleus</keyword>
<sequence>MKLTPELLARSNSYINSLKDRELDLRGLKIPAIENLGVTKDQNDTIDLTDNDIRYLGNFPLLQQLKTLHLANNLVARIDPRIAFTIPALQMLTLTNNSLQDLGEVASLAKLRSLEYLTLMGNPIAREKNYREFVVWKCPSVRVLDFRRVRQQERELAKQLMETSDGRPSALAASILRRRAGKAGTAAAAAEAEGETVVKERTFEPGKLNGSAGRLLTADERKAIEEAIENSESLDEIRRLEEKLRMGHTIRPEDLKSGSAKRASDGVPAQEAKKARGSGPKGAKEDAGADAEAEEEEQEEEEMEES</sequence>
<accession>A0A061H5V6</accession>
<dbReference type="Pfam" id="PF14580">
    <property type="entry name" value="LRR_9"/>
    <property type="match status" value="1"/>
</dbReference>
<feature type="compositionally biased region" description="Acidic residues" evidence="7">
    <location>
        <begin position="288"/>
        <end position="306"/>
    </location>
</feature>
<dbReference type="AlphaFoldDB" id="A0A061H5V6"/>
<dbReference type="EMBL" id="KE361637">
    <property type="protein sequence ID" value="EPQ27839.1"/>
    <property type="molecule type" value="Genomic_DNA"/>
</dbReference>
<evidence type="ECO:0000256" key="4">
    <source>
        <dbReference type="ARBA" id="ARBA00023242"/>
    </source>
</evidence>